<evidence type="ECO:0000256" key="4">
    <source>
        <dbReference type="ARBA" id="ARBA00023136"/>
    </source>
</evidence>
<dbReference type="SUPFAM" id="SSF48652">
    <property type="entry name" value="Tetraspanin"/>
    <property type="match status" value="1"/>
</dbReference>
<dbReference type="AlphaFoldDB" id="A0A6J2YKM1"/>
<reference evidence="7" key="1">
    <citation type="submission" date="2025-08" db="UniProtKB">
        <authorList>
            <consortium name="RefSeq"/>
        </authorList>
    </citation>
    <scope>IDENTIFICATION</scope>
    <source>
        <tissue evidence="7">Gonads</tissue>
    </source>
</reference>
<dbReference type="InterPro" id="IPR018499">
    <property type="entry name" value="Tetraspanin/Peripherin"/>
</dbReference>
<keyword evidence="3 5" id="KW-1133">Transmembrane helix</keyword>
<accession>A0A6J2YKM1</accession>
<evidence type="ECO:0000256" key="5">
    <source>
        <dbReference type="SAM" id="Phobius"/>
    </source>
</evidence>
<dbReference type="Proteomes" id="UP000504635">
    <property type="component" value="Unplaced"/>
</dbReference>
<keyword evidence="2 5" id="KW-0812">Transmembrane</keyword>
<dbReference type="GeneID" id="115888298"/>
<comment type="subcellular location">
    <subcellularLocation>
        <location evidence="1">Membrane</location>
        <topology evidence="1">Multi-pass membrane protein</topology>
    </subcellularLocation>
</comment>
<keyword evidence="4 5" id="KW-0472">Membrane</keyword>
<dbReference type="RefSeq" id="XP_030763836.1">
    <property type="nucleotide sequence ID" value="XM_030907976.1"/>
</dbReference>
<protein>
    <submittedName>
        <fullName evidence="7">Tetraspanin-11</fullName>
    </submittedName>
</protein>
<dbReference type="OrthoDB" id="5870230at2759"/>
<gene>
    <name evidence="7" type="primary">LOC115888298</name>
</gene>
<keyword evidence="6" id="KW-1185">Reference proteome</keyword>
<name>A0A6J2YKM1_SITOR</name>
<feature type="transmembrane region" description="Helical" evidence="5">
    <location>
        <begin position="12"/>
        <end position="36"/>
    </location>
</feature>
<dbReference type="GO" id="GO:0005886">
    <property type="term" value="C:plasma membrane"/>
    <property type="evidence" value="ECO:0007669"/>
    <property type="project" value="TreeGrafter"/>
</dbReference>
<evidence type="ECO:0000256" key="1">
    <source>
        <dbReference type="ARBA" id="ARBA00004141"/>
    </source>
</evidence>
<dbReference type="InParanoid" id="A0A6J2YKM1"/>
<evidence type="ECO:0000256" key="2">
    <source>
        <dbReference type="ARBA" id="ARBA00022692"/>
    </source>
</evidence>
<dbReference type="PRINTS" id="PR00259">
    <property type="entry name" value="TMFOUR"/>
</dbReference>
<dbReference type="KEGG" id="soy:115888298"/>
<evidence type="ECO:0000256" key="3">
    <source>
        <dbReference type="ARBA" id="ARBA00022989"/>
    </source>
</evidence>
<feature type="transmembrane region" description="Helical" evidence="5">
    <location>
        <begin position="59"/>
        <end position="83"/>
    </location>
</feature>
<proteinExistence type="predicted"/>
<evidence type="ECO:0000313" key="7">
    <source>
        <dbReference type="RefSeq" id="XP_030763836.1"/>
    </source>
</evidence>
<sequence>MAMISLVGSKVILALTNFLLLGCGFTLVTGGMLVLFDSDRILLSKLLVAGPLSDLPHPMLYYVAIGLALLGLSLATAGILGCWASCLHNYWLLSIYFLLVMAVLIGECAIYAVTWLWPQCMGLGVDGDAMVKSLQRNYGVSGQDQFTAAIDLAQTTFRCCGVNSANEYDTSLWRLQALGKPLAIPLTCCILQNVNETGAYLNPAAVNLSLCQALEKNRHDGYRHIEGCQSRLEQWYREHYMAFLGIGLAVVLVEFIVLLSTILTCTRVYHHNQELKENAKNMAQDRDNAGSRDTIYHKRGPSIPPGAYSNETYAMTDSFRQNYKLLDKA</sequence>
<dbReference type="PANTHER" id="PTHR19282:SF428">
    <property type="entry name" value="TETRASPANIN 68C, ISOFORM A"/>
    <property type="match status" value="1"/>
</dbReference>
<feature type="transmembrane region" description="Helical" evidence="5">
    <location>
        <begin position="240"/>
        <end position="263"/>
    </location>
</feature>
<organism evidence="6 7">
    <name type="scientific">Sitophilus oryzae</name>
    <name type="common">Rice weevil</name>
    <name type="synonym">Curculio oryzae</name>
    <dbReference type="NCBI Taxonomy" id="7048"/>
    <lineage>
        <taxon>Eukaryota</taxon>
        <taxon>Metazoa</taxon>
        <taxon>Ecdysozoa</taxon>
        <taxon>Arthropoda</taxon>
        <taxon>Hexapoda</taxon>
        <taxon>Insecta</taxon>
        <taxon>Pterygota</taxon>
        <taxon>Neoptera</taxon>
        <taxon>Endopterygota</taxon>
        <taxon>Coleoptera</taxon>
        <taxon>Polyphaga</taxon>
        <taxon>Cucujiformia</taxon>
        <taxon>Curculionidae</taxon>
        <taxon>Dryophthorinae</taxon>
        <taxon>Sitophilus</taxon>
    </lineage>
</organism>
<dbReference type="PANTHER" id="PTHR19282">
    <property type="entry name" value="TETRASPANIN"/>
    <property type="match status" value="1"/>
</dbReference>
<dbReference type="Pfam" id="PF00335">
    <property type="entry name" value="Tetraspanin"/>
    <property type="match status" value="1"/>
</dbReference>
<dbReference type="Gene3D" id="1.10.1450.10">
    <property type="entry name" value="Tetraspanin"/>
    <property type="match status" value="1"/>
</dbReference>
<dbReference type="InterPro" id="IPR008952">
    <property type="entry name" value="Tetraspanin_EC2_sf"/>
</dbReference>
<feature type="transmembrane region" description="Helical" evidence="5">
    <location>
        <begin position="95"/>
        <end position="117"/>
    </location>
</feature>
<evidence type="ECO:0000313" key="6">
    <source>
        <dbReference type="Proteomes" id="UP000504635"/>
    </source>
</evidence>